<dbReference type="InterPro" id="IPR020422">
    <property type="entry name" value="TYR_PHOSPHATASE_DUAL_dom"/>
</dbReference>
<dbReference type="PROSITE" id="PS00383">
    <property type="entry name" value="TYR_PHOSPHATASE_1"/>
    <property type="match status" value="1"/>
</dbReference>
<keyword evidence="1" id="KW-0378">Hydrolase</keyword>
<protein>
    <submittedName>
        <fullName evidence="5">Protein phosphatase</fullName>
    </submittedName>
</protein>
<comment type="caution">
    <text evidence="5">The sequence shown here is derived from an EMBL/GenBank/DDBJ whole genome shotgun (WGS) entry which is preliminary data.</text>
</comment>
<feature type="domain" description="Tyrosine specific protein phosphatases" evidence="4">
    <location>
        <begin position="96"/>
        <end position="157"/>
    </location>
</feature>
<evidence type="ECO:0000313" key="6">
    <source>
        <dbReference type="Proteomes" id="UP000289411"/>
    </source>
</evidence>
<sequence length="195" mass="20737">MPCRAWRPAPRPGPCPAARKPELNLTWITPSLAIGGRLSDDEAARLAAAEGVGAVVDLRSEAVDERAILAAQGIAFLHLPTDDHAAITPAMLEAGVDFVAAQRASGRRVLVHCEHGIGRSATLALAALVDGGLAPLEALELAKDRRDRVSPSPAQYGCWRDWLDARRRRGGVAWDVPDFDSFAAIAYRHLGAAAP</sequence>
<proteinExistence type="predicted"/>
<dbReference type="PROSITE" id="PS50054">
    <property type="entry name" value="TYR_PHOSPHATASE_DUAL"/>
    <property type="match status" value="1"/>
</dbReference>
<dbReference type="OrthoDB" id="9806482at2"/>
<evidence type="ECO:0000259" key="3">
    <source>
        <dbReference type="PROSITE" id="PS50054"/>
    </source>
</evidence>
<gene>
    <name evidence="5" type="ORF">D3272_18260</name>
</gene>
<dbReference type="AlphaFoldDB" id="A0A4Q2R8I0"/>
<dbReference type="PANTHER" id="PTHR47216">
    <property type="match status" value="1"/>
</dbReference>
<accession>A0A4Q2R8I0</accession>
<dbReference type="SUPFAM" id="SSF52799">
    <property type="entry name" value="(Phosphotyrosine protein) phosphatases II"/>
    <property type="match status" value="1"/>
</dbReference>
<evidence type="ECO:0000256" key="1">
    <source>
        <dbReference type="ARBA" id="ARBA00022801"/>
    </source>
</evidence>
<reference evidence="5 6" key="2">
    <citation type="submission" date="2019-02" db="EMBL/GenBank/DDBJ databases">
        <title>'Lichenibacterium ramalinii' gen. nov. sp. nov., 'Lichenibacterium minor' gen. nov. sp. nov.</title>
        <authorList>
            <person name="Pankratov T."/>
        </authorList>
    </citation>
    <scope>NUCLEOTIDE SEQUENCE [LARGE SCALE GENOMIC DNA]</scope>
    <source>
        <strain evidence="5 6">RmlP001</strain>
    </source>
</reference>
<dbReference type="Proteomes" id="UP000289411">
    <property type="component" value="Unassembled WGS sequence"/>
</dbReference>
<organism evidence="5 6">
    <name type="scientific">Lichenibacterium ramalinae</name>
    <dbReference type="NCBI Taxonomy" id="2316527"/>
    <lineage>
        <taxon>Bacteria</taxon>
        <taxon>Pseudomonadati</taxon>
        <taxon>Pseudomonadota</taxon>
        <taxon>Alphaproteobacteria</taxon>
        <taxon>Hyphomicrobiales</taxon>
        <taxon>Lichenihabitantaceae</taxon>
        <taxon>Lichenibacterium</taxon>
    </lineage>
</organism>
<dbReference type="EMBL" id="QYBC01000016">
    <property type="protein sequence ID" value="RYB03019.1"/>
    <property type="molecule type" value="Genomic_DNA"/>
</dbReference>
<evidence type="ECO:0000256" key="2">
    <source>
        <dbReference type="ARBA" id="ARBA00022912"/>
    </source>
</evidence>
<keyword evidence="6" id="KW-1185">Reference proteome</keyword>
<dbReference type="PANTHER" id="PTHR47216:SF4">
    <property type="entry name" value="OS01G0859400 PROTEIN"/>
    <property type="match status" value="1"/>
</dbReference>
<dbReference type="InterPro" id="IPR000340">
    <property type="entry name" value="Dual-sp_phosphatase_cat-dom"/>
</dbReference>
<name>A0A4Q2R8I0_9HYPH</name>
<evidence type="ECO:0000259" key="4">
    <source>
        <dbReference type="PROSITE" id="PS50056"/>
    </source>
</evidence>
<dbReference type="InterPro" id="IPR016130">
    <property type="entry name" value="Tyr_Pase_AS"/>
</dbReference>
<keyword evidence="2" id="KW-0904">Protein phosphatase</keyword>
<evidence type="ECO:0000313" key="5">
    <source>
        <dbReference type="EMBL" id="RYB03019.1"/>
    </source>
</evidence>
<dbReference type="Gene3D" id="3.90.190.10">
    <property type="entry name" value="Protein tyrosine phosphatase superfamily"/>
    <property type="match status" value="1"/>
</dbReference>
<dbReference type="InterPro" id="IPR000387">
    <property type="entry name" value="Tyr_Pase_dom"/>
</dbReference>
<dbReference type="InterPro" id="IPR029021">
    <property type="entry name" value="Prot-tyrosine_phosphatase-like"/>
</dbReference>
<dbReference type="SMART" id="SM00195">
    <property type="entry name" value="DSPc"/>
    <property type="match status" value="1"/>
</dbReference>
<feature type="domain" description="Tyrosine-protein phosphatase" evidence="3">
    <location>
        <begin position="24"/>
        <end position="168"/>
    </location>
</feature>
<dbReference type="Pfam" id="PF00782">
    <property type="entry name" value="DSPc"/>
    <property type="match status" value="1"/>
</dbReference>
<dbReference type="GO" id="GO:0004721">
    <property type="term" value="F:phosphoprotein phosphatase activity"/>
    <property type="evidence" value="ECO:0007669"/>
    <property type="project" value="UniProtKB-KW"/>
</dbReference>
<reference evidence="5 6" key="1">
    <citation type="submission" date="2018-09" db="EMBL/GenBank/DDBJ databases">
        <authorList>
            <person name="Grouzdev D.S."/>
            <person name="Krutkina M.S."/>
        </authorList>
    </citation>
    <scope>NUCLEOTIDE SEQUENCE [LARGE SCALE GENOMIC DNA]</scope>
    <source>
        <strain evidence="5 6">RmlP001</strain>
    </source>
</reference>
<dbReference type="PROSITE" id="PS50056">
    <property type="entry name" value="TYR_PHOSPHATASE_2"/>
    <property type="match status" value="1"/>
</dbReference>